<name>A0A165Y6E5_DAUCS</name>
<dbReference type="Proteomes" id="UP000077755">
    <property type="component" value="Chromosome 4"/>
</dbReference>
<dbReference type="EMBL" id="LNRQ01000004">
    <property type="protein sequence ID" value="KZM98844.1"/>
    <property type="molecule type" value="Genomic_DNA"/>
</dbReference>
<proteinExistence type="predicted"/>
<evidence type="ECO:0000313" key="1">
    <source>
        <dbReference type="EMBL" id="KZM98844.1"/>
    </source>
</evidence>
<keyword evidence="3" id="KW-1185">Reference proteome</keyword>
<dbReference type="Gramene" id="KZM98844">
    <property type="protein sequence ID" value="KZM98844"/>
    <property type="gene ID" value="DCAR_013794"/>
</dbReference>
<evidence type="ECO:0000313" key="3">
    <source>
        <dbReference type="Proteomes" id="UP000077755"/>
    </source>
</evidence>
<accession>A0A165Y6E5</accession>
<evidence type="ECO:0000313" key="2">
    <source>
        <dbReference type="EMBL" id="WOG97857.1"/>
    </source>
</evidence>
<dbReference type="AlphaFoldDB" id="A0A165Y6E5"/>
<gene>
    <name evidence="1" type="ORF">DCAR_013794</name>
    <name evidence="2" type="ORF">DCAR_0417198</name>
</gene>
<organism evidence="1">
    <name type="scientific">Daucus carota subsp. sativus</name>
    <name type="common">Carrot</name>
    <dbReference type="NCBI Taxonomy" id="79200"/>
    <lineage>
        <taxon>Eukaryota</taxon>
        <taxon>Viridiplantae</taxon>
        <taxon>Streptophyta</taxon>
        <taxon>Embryophyta</taxon>
        <taxon>Tracheophyta</taxon>
        <taxon>Spermatophyta</taxon>
        <taxon>Magnoliopsida</taxon>
        <taxon>eudicotyledons</taxon>
        <taxon>Gunneridae</taxon>
        <taxon>Pentapetalae</taxon>
        <taxon>asterids</taxon>
        <taxon>campanulids</taxon>
        <taxon>Apiales</taxon>
        <taxon>Apiaceae</taxon>
        <taxon>Apioideae</taxon>
        <taxon>Scandiceae</taxon>
        <taxon>Daucinae</taxon>
        <taxon>Daucus</taxon>
        <taxon>Daucus sect. Daucus</taxon>
    </lineage>
</organism>
<protein>
    <submittedName>
        <fullName evidence="1">Uncharacterized protein</fullName>
    </submittedName>
</protein>
<reference evidence="1" key="1">
    <citation type="journal article" date="2016" name="Nat. Genet.">
        <title>A high-quality carrot genome assembly provides new insights into carotenoid accumulation and asterid genome evolution.</title>
        <authorList>
            <person name="Iorizzo M."/>
            <person name="Ellison S."/>
            <person name="Senalik D."/>
            <person name="Zeng P."/>
            <person name="Satapoomin P."/>
            <person name="Huang J."/>
            <person name="Bowman M."/>
            <person name="Iovene M."/>
            <person name="Sanseverino W."/>
            <person name="Cavagnaro P."/>
            <person name="Yildiz M."/>
            <person name="Macko-Podgorni A."/>
            <person name="Moranska E."/>
            <person name="Grzebelus E."/>
            <person name="Grzebelus D."/>
            <person name="Ashrafi H."/>
            <person name="Zheng Z."/>
            <person name="Cheng S."/>
            <person name="Spooner D."/>
            <person name="Van Deynze A."/>
            <person name="Simon P."/>
        </authorList>
    </citation>
    <scope>NUCLEOTIDE SEQUENCE [LARGE SCALE GENOMIC DNA]</scope>
    <source>
        <tissue evidence="1">Leaf</tissue>
    </source>
</reference>
<reference evidence="2" key="2">
    <citation type="submission" date="2022-03" db="EMBL/GenBank/DDBJ databases">
        <title>Draft title - Genomic analysis of global carrot germplasm unveils the trajectory of domestication and the origin of high carotenoid orange carrot.</title>
        <authorList>
            <person name="Iorizzo M."/>
            <person name="Ellison S."/>
            <person name="Senalik D."/>
            <person name="Macko-Podgorni A."/>
            <person name="Grzebelus D."/>
            <person name="Bostan H."/>
            <person name="Rolling W."/>
            <person name="Curaba J."/>
            <person name="Simon P."/>
        </authorList>
    </citation>
    <scope>NUCLEOTIDE SEQUENCE</scope>
    <source>
        <tissue evidence="2">Leaf</tissue>
    </source>
</reference>
<sequence length="53" mass="5713">MDASVQKEGLSSTCLCVVDSELVIAESLRLESLKRRGGGENLENNDGEARVMC</sequence>
<dbReference type="EMBL" id="CP093346">
    <property type="protein sequence ID" value="WOG97857.1"/>
    <property type="molecule type" value="Genomic_DNA"/>
</dbReference>